<dbReference type="RefSeq" id="WP_258565687.1">
    <property type="nucleotide sequence ID" value="NZ_UHID01000007.1"/>
</dbReference>
<sequence>MSALVQVPATLVGGLLALGVFLTLLGLASRQARRRSGGRWGG</sequence>
<reference evidence="2 3" key="1">
    <citation type="submission" date="2018-06" db="EMBL/GenBank/DDBJ databases">
        <authorList>
            <consortium name="Pathogen Informatics"/>
            <person name="Doyle S."/>
        </authorList>
    </citation>
    <scope>NUCLEOTIDE SEQUENCE [LARGE SCALE GENOMIC DNA]</scope>
    <source>
        <strain evidence="2 3">NCTC7807</strain>
    </source>
</reference>
<evidence type="ECO:0000313" key="3">
    <source>
        <dbReference type="Proteomes" id="UP000254150"/>
    </source>
</evidence>
<organism evidence="2 3">
    <name type="scientific">Streptomyces griseus</name>
    <dbReference type="NCBI Taxonomy" id="1911"/>
    <lineage>
        <taxon>Bacteria</taxon>
        <taxon>Bacillati</taxon>
        <taxon>Actinomycetota</taxon>
        <taxon>Actinomycetes</taxon>
        <taxon>Kitasatosporales</taxon>
        <taxon>Streptomycetaceae</taxon>
        <taxon>Streptomyces</taxon>
    </lineage>
</organism>
<dbReference type="EMBL" id="UHID01000007">
    <property type="protein sequence ID" value="SUP59827.1"/>
    <property type="molecule type" value="Genomic_DNA"/>
</dbReference>
<proteinExistence type="predicted"/>
<protein>
    <submittedName>
        <fullName evidence="2">Uncharacterized protein</fullName>
    </submittedName>
</protein>
<feature type="transmembrane region" description="Helical" evidence="1">
    <location>
        <begin position="6"/>
        <end position="27"/>
    </location>
</feature>
<name>A0A380P4N0_STRGR</name>
<dbReference type="AlphaFoldDB" id="A0A380P4N0"/>
<evidence type="ECO:0000313" key="2">
    <source>
        <dbReference type="EMBL" id="SUP59827.1"/>
    </source>
</evidence>
<evidence type="ECO:0000256" key="1">
    <source>
        <dbReference type="SAM" id="Phobius"/>
    </source>
</evidence>
<keyword evidence="1" id="KW-1133">Transmembrane helix</keyword>
<dbReference type="Proteomes" id="UP000254150">
    <property type="component" value="Unassembled WGS sequence"/>
</dbReference>
<gene>
    <name evidence="2" type="ORF">NCTC7807_03887</name>
</gene>
<dbReference type="GeneID" id="95074090"/>
<keyword evidence="1" id="KW-0812">Transmembrane</keyword>
<accession>A0A380P4N0</accession>
<keyword evidence="1" id="KW-0472">Membrane</keyword>